<dbReference type="Gene3D" id="3.40.190.10">
    <property type="entry name" value="Periplasmic binding protein-like II"/>
    <property type="match status" value="1"/>
</dbReference>
<dbReference type="GO" id="GO:0043190">
    <property type="term" value="C:ATP-binding cassette (ABC) transporter complex"/>
    <property type="evidence" value="ECO:0007669"/>
    <property type="project" value="InterPro"/>
</dbReference>
<reference evidence="3" key="1">
    <citation type="submission" date="2019-03" db="EMBL/GenBank/DDBJ databases">
        <authorList>
            <person name="Danneels B."/>
        </authorList>
    </citation>
    <scope>NUCLEOTIDE SEQUENCE</scope>
</reference>
<organism evidence="3">
    <name type="scientific">plant metagenome</name>
    <dbReference type="NCBI Taxonomy" id="1297885"/>
    <lineage>
        <taxon>unclassified sequences</taxon>
        <taxon>metagenomes</taxon>
        <taxon>organismal metagenomes</taxon>
    </lineage>
</organism>
<dbReference type="InterPro" id="IPR006311">
    <property type="entry name" value="TAT_signal"/>
</dbReference>
<evidence type="ECO:0000259" key="1">
    <source>
        <dbReference type="Pfam" id="PF04069"/>
    </source>
</evidence>
<protein>
    <submittedName>
        <fullName evidence="3">Putative solute-binding periplasmic protein</fullName>
    </submittedName>
</protein>
<accession>A0A484UXK8</accession>
<dbReference type="EMBL" id="CAADIN010000019">
    <property type="protein sequence ID" value="VFR91215.1"/>
    <property type="molecule type" value="Genomic_DNA"/>
</dbReference>
<gene>
    <name evidence="2" type="ORF">ISE1_2452</name>
    <name evidence="3" type="ORF">ISE2_2488</name>
</gene>
<dbReference type="Gene3D" id="3.40.190.100">
    <property type="entry name" value="Glycine betaine-binding periplasmic protein, domain 2"/>
    <property type="match status" value="1"/>
</dbReference>
<dbReference type="PROSITE" id="PS51318">
    <property type="entry name" value="TAT"/>
    <property type="match status" value="1"/>
</dbReference>
<dbReference type="Pfam" id="PF04069">
    <property type="entry name" value="OpuAC"/>
    <property type="match status" value="1"/>
</dbReference>
<evidence type="ECO:0000313" key="3">
    <source>
        <dbReference type="EMBL" id="VFR91215.1"/>
    </source>
</evidence>
<dbReference type="CDD" id="cd13641">
    <property type="entry name" value="PBP2_HisX_like"/>
    <property type="match status" value="1"/>
</dbReference>
<sequence>MRKLSRFHPRRLALAALGAAAIAAGPAAFAADPSAPAAAPAAALAAALAAAPKCEIDTPVRFSGLNWESNLLLVGIEQFILEKGYGCKTSTESGETLAMLAALQRGDVEVTSEIWPGQIESAWRKALDSGKVIGVGHVFDAGEGWYIPRYTAERHPDLKSAADLARYKKVFADPEEPGKGRIYGCPAGWACDTLNVNLLKALKLEDDYTLFAPGAGAAQKAAIVSAYQRKRDIVFYYWTPTALVGALDLVKLSLPPFDEKAYACMTDPKCENPVPTEFKGNKAVTGLNAGFSKRAPMLTAFFTKLHMPGPVIDDALGWMEREEAEPEAAAQYFLKRHAAIWKAWVPEDVASRVEAAL</sequence>
<dbReference type="AlphaFoldDB" id="A0A484UXK8"/>
<dbReference type="SUPFAM" id="SSF53850">
    <property type="entry name" value="Periplasmic binding protein-like II"/>
    <property type="match status" value="1"/>
</dbReference>
<feature type="domain" description="ABC-type glycine betaine transport system substrate-binding" evidence="1">
    <location>
        <begin position="59"/>
        <end position="335"/>
    </location>
</feature>
<dbReference type="InterPro" id="IPR007210">
    <property type="entry name" value="ABC_Gly_betaine_transp_sub-bd"/>
</dbReference>
<name>A0A484UXK8_9ZZZZ</name>
<dbReference type="EMBL" id="CAADIM010000012">
    <property type="protein sequence ID" value="VFR74742.1"/>
    <property type="molecule type" value="Genomic_DNA"/>
</dbReference>
<evidence type="ECO:0000313" key="2">
    <source>
        <dbReference type="EMBL" id="VFR74742.1"/>
    </source>
</evidence>
<proteinExistence type="predicted"/>
<dbReference type="GO" id="GO:0022857">
    <property type="term" value="F:transmembrane transporter activity"/>
    <property type="evidence" value="ECO:0007669"/>
    <property type="project" value="InterPro"/>
</dbReference>